<dbReference type="EMBL" id="BOMV01000119">
    <property type="protein sequence ID" value="GIF02081.1"/>
    <property type="molecule type" value="Genomic_DNA"/>
</dbReference>
<feature type="signal peptide" evidence="1">
    <location>
        <begin position="1"/>
        <end position="26"/>
    </location>
</feature>
<dbReference type="AlphaFoldDB" id="A0A919N1Q6"/>
<protein>
    <submittedName>
        <fullName evidence="2">Uncharacterized protein</fullName>
    </submittedName>
</protein>
<comment type="caution">
    <text evidence="2">The sequence shown here is derived from an EMBL/GenBank/DDBJ whole genome shotgun (WGS) entry which is preliminary data.</text>
</comment>
<evidence type="ECO:0000313" key="2">
    <source>
        <dbReference type="EMBL" id="GIF02081.1"/>
    </source>
</evidence>
<reference evidence="2" key="1">
    <citation type="submission" date="2021-01" db="EMBL/GenBank/DDBJ databases">
        <title>Whole genome shotgun sequence of Actinoplanes rishiriensis NBRC 108556.</title>
        <authorList>
            <person name="Komaki H."/>
            <person name="Tamura T."/>
        </authorList>
    </citation>
    <scope>NUCLEOTIDE SEQUENCE</scope>
    <source>
        <strain evidence="2">NBRC 108556</strain>
    </source>
</reference>
<dbReference type="InterPro" id="IPR014262">
    <property type="entry name" value="HAF_rpt"/>
</dbReference>
<dbReference type="NCBIfam" id="TIGR02913">
    <property type="entry name" value="HAF_rpt"/>
    <property type="match status" value="3"/>
</dbReference>
<dbReference type="Proteomes" id="UP000636960">
    <property type="component" value="Unassembled WGS sequence"/>
</dbReference>
<gene>
    <name evidence="2" type="ORF">Ari01nite_95450</name>
</gene>
<keyword evidence="1" id="KW-0732">Signal</keyword>
<dbReference type="RefSeq" id="WP_203791107.1">
    <property type="nucleotide sequence ID" value="NZ_BOMV01000119.1"/>
</dbReference>
<accession>A0A919N1Q6</accession>
<feature type="chain" id="PRO_5036904176" evidence="1">
    <location>
        <begin position="27"/>
        <end position="349"/>
    </location>
</feature>
<proteinExistence type="predicted"/>
<organism evidence="2 3">
    <name type="scientific">Paractinoplanes rishiriensis</name>
    <dbReference type="NCBI Taxonomy" id="1050105"/>
    <lineage>
        <taxon>Bacteria</taxon>
        <taxon>Bacillati</taxon>
        <taxon>Actinomycetota</taxon>
        <taxon>Actinomycetes</taxon>
        <taxon>Micromonosporales</taxon>
        <taxon>Micromonosporaceae</taxon>
        <taxon>Paractinoplanes</taxon>
    </lineage>
</organism>
<sequence>MRTTVRLCAATSATAAMCLAGTPATAAAPLRPVPSYRTVILGTLGGTSSVPAAVNDHGAVVGWASTATGALHPFLWWRGRMTDLGTLDDLDGGRGIAADINRHGTVVGQSDRGGVSRAVRWQHGRIRDLGTLGGPSSFATAINDHGVIVGASTTRDGALHAFIWRDGRMTDLGVPGAGDNFAEDVNDRDQVVGFAMPTDMPNLPYRWQRGRVTVLPASPFGGQARAINDAGTIVGWVSGADMNRAARWRHGRISLLSNLPGGNAAMARDVNDRGVILGVGNVRPQSLDDHAFLWRRGALQDLSAAGIPPSVEALNNRNEIIGTLPSPGADGAVAALFLPTGRSVAHGGR</sequence>
<name>A0A919N1Q6_9ACTN</name>
<keyword evidence="3" id="KW-1185">Reference proteome</keyword>
<evidence type="ECO:0000313" key="3">
    <source>
        <dbReference type="Proteomes" id="UP000636960"/>
    </source>
</evidence>
<evidence type="ECO:0000256" key="1">
    <source>
        <dbReference type="SAM" id="SignalP"/>
    </source>
</evidence>